<evidence type="ECO:0000313" key="2">
    <source>
        <dbReference type="Proteomes" id="UP001566132"/>
    </source>
</evidence>
<dbReference type="AlphaFoldDB" id="A0ABD1E2Z6"/>
<evidence type="ECO:0000313" key="1">
    <source>
        <dbReference type="EMBL" id="KAL1488955.1"/>
    </source>
</evidence>
<protein>
    <submittedName>
        <fullName evidence="1">Uncharacterized protein</fullName>
    </submittedName>
</protein>
<organism evidence="1 2">
    <name type="scientific">Hypothenemus hampei</name>
    <name type="common">Coffee berry borer</name>
    <dbReference type="NCBI Taxonomy" id="57062"/>
    <lineage>
        <taxon>Eukaryota</taxon>
        <taxon>Metazoa</taxon>
        <taxon>Ecdysozoa</taxon>
        <taxon>Arthropoda</taxon>
        <taxon>Hexapoda</taxon>
        <taxon>Insecta</taxon>
        <taxon>Pterygota</taxon>
        <taxon>Neoptera</taxon>
        <taxon>Endopterygota</taxon>
        <taxon>Coleoptera</taxon>
        <taxon>Polyphaga</taxon>
        <taxon>Cucujiformia</taxon>
        <taxon>Curculionidae</taxon>
        <taxon>Scolytinae</taxon>
        <taxon>Hypothenemus</taxon>
    </lineage>
</organism>
<keyword evidence="2" id="KW-1185">Reference proteome</keyword>
<gene>
    <name evidence="1" type="ORF">ABEB36_014739</name>
</gene>
<accession>A0ABD1E2Z6</accession>
<dbReference type="Proteomes" id="UP001566132">
    <property type="component" value="Unassembled WGS sequence"/>
</dbReference>
<proteinExistence type="predicted"/>
<name>A0ABD1E2Z6_HYPHA</name>
<reference evidence="1 2" key="1">
    <citation type="submission" date="2024-05" db="EMBL/GenBank/DDBJ databases">
        <title>Genetic variation in Jamaican populations of the coffee berry borer (Hypothenemus hampei).</title>
        <authorList>
            <person name="Errbii M."/>
            <person name="Myrie A."/>
        </authorList>
    </citation>
    <scope>NUCLEOTIDE SEQUENCE [LARGE SCALE GENOMIC DNA]</scope>
    <source>
        <strain evidence="1">JA-Hopewell-2020-01-JO</strain>
        <tissue evidence="1">Whole body</tissue>
    </source>
</reference>
<sequence>MLQYQAKRRDLTDDAVPTEHLYVKTSEVSNALTATEINYKERLHKRQKTKDLLDYKQTLISSLSCQSNENASTPTFTDTKFINSQMQIENNDVQVLAEQAEQICRLEDLVKQKCTTANSK</sequence>
<comment type="caution">
    <text evidence="1">The sequence shown here is derived from an EMBL/GenBank/DDBJ whole genome shotgun (WGS) entry which is preliminary data.</text>
</comment>
<dbReference type="EMBL" id="JBDJPC010000013">
    <property type="protein sequence ID" value="KAL1488955.1"/>
    <property type="molecule type" value="Genomic_DNA"/>
</dbReference>